<dbReference type="Proteomes" id="UP001595660">
    <property type="component" value="Unassembled WGS sequence"/>
</dbReference>
<dbReference type="GeneID" id="69117952"/>
<dbReference type="AlphaFoldDB" id="A0ABD5N8K1"/>
<organism evidence="1 2">
    <name type="scientific">Halobacterium litoreum</name>
    <dbReference type="NCBI Taxonomy" id="2039234"/>
    <lineage>
        <taxon>Archaea</taxon>
        <taxon>Methanobacteriati</taxon>
        <taxon>Methanobacteriota</taxon>
        <taxon>Stenosarchaea group</taxon>
        <taxon>Halobacteria</taxon>
        <taxon>Halobacteriales</taxon>
        <taxon>Halobacteriaceae</taxon>
        <taxon>Halobacterium</taxon>
    </lineage>
</organism>
<name>A0ABD5N8K1_9EURY</name>
<comment type="caution">
    <text evidence="1">The sequence shown here is derived from an EMBL/GenBank/DDBJ whole genome shotgun (WGS) entry which is preliminary data.</text>
</comment>
<dbReference type="Pfam" id="PF19106">
    <property type="entry name" value="DUF5793"/>
    <property type="match status" value="1"/>
</dbReference>
<evidence type="ECO:0000313" key="1">
    <source>
        <dbReference type="EMBL" id="MFC3476138.1"/>
    </source>
</evidence>
<dbReference type="RefSeq" id="WP_232569309.1">
    <property type="nucleotide sequence ID" value="NZ_CP089466.1"/>
</dbReference>
<accession>A0ABD5N8K1</accession>
<evidence type="ECO:0000313" key="2">
    <source>
        <dbReference type="Proteomes" id="UP001595660"/>
    </source>
</evidence>
<keyword evidence="2" id="KW-1185">Reference proteome</keyword>
<gene>
    <name evidence="1" type="ORF">ACFOKC_00220</name>
</gene>
<dbReference type="EMBL" id="JBHRWN010000002">
    <property type="protein sequence ID" value="MFC3476138.1"/>
    <property type="molecule type" value="Genomic_DNA"/>
</dbReference>
<protein>
    <submittedName>
        <fullName evidence="1">DUF5793 family protein</fullName>
    </submittedName>
</protein>
<sequence length="157" mass="17566">MRRDYFELDVTNVDWVAEDGDPRKPNVEIEFTGDAEELRDRLTDHEGDLLDASETDAGFRLTDDVDDPGATGVVSVTNRITGDFVFELNEDADDVLRFVRAARRYGESTDDGEGRYRVEILVDGEQLAVYEKSTFLVYSADGDLLRGHSLIPSGVEL</sequence>
<dbReference type="InterPro" id="IPR043811">
    <property type="entry name" value="DUF5793"/>
</dbReference>
<reference evidence="1 2" key="1">
    <citation type="journal article" date="2019" name="Int. J. Syst. Evol. Microbiol.">
        <title>The Global Catalogue of Microorganisms (GCM) 10K type strain sequencing project: providing services to taxonomists for standard genome sequencing and annotation.</title>
        <authorList>
            <consortium name="The Broad Institute Genomics Platform"/>
            <consortium name="The Broad Institute Genome Sequencing Center for Infectious Disease"/>
            <person name="Wu L."/>
            <person name="Ma J."/>
        </authorList>
    </citation>
    <scope>NUCLEOTIDE SEQUENCE [LARGE SCALE GENOMIC DNA]</scope>
    <source>
        <strain evidence="1 2">CGMCC 1.12562</strain>
    </source>
</reference>
<proteinExistence type="predicted"/>